<keyword evidence="2 8" id="KW-0728">SH3 domain</keyword>
<dbReference type="InterPro" id="IPR001452">
    <property type="entry name" value="SH3_domain"/>
</dbReference>
<evidence type="ECO:0000259" key="11">
    <source>
        <dbReference type="PROSITE" id="PS50002"/>
    </source>
</evidence>
<dbReference type="Pfam" id="PF21712">
    <property type="entry name" value="RASSF8-10_RA"/>
    <property type="match status" value="1"/>
</dbReference>
<dbReference type="InterPro" id="IPR029071">
    <property type="entry name" value="Ubiquitin-like_domsf"/>
</dbReference>
<dbReference type="Gene3D" id="1.25.40.20">
    <property type="entry name" value="Ankyrin repeat-containing domain"/>
    <property type="match status" value="1"/>
</dbReference>
<feature type="coiled-coil region" evidence="9">
    <location>
        <begin position="343"/>
        <end position="401"/>
    </location>
</feature>
<feature type="repeat" description="ANK" evidence="7">
    <location>
        <begin position="1058"/>
        <end position="1090"/>
    </location>
</feature>
<reference evidence="12" key="1">
    <citation type="submission" date="2025-08" db="UniProtKB">
        <authorList>
            <consortium name="Ensembl"/>
        </authorList>
    </citation>
    <scope>IDENTIFICATION</scope>
</reference>
<evidence type="ECO:0000256" key="1">
    <source>
        <dbReference type="ARBA" id="ARBA00004123"/>
    </source>
</evidence>
<evidence type="ECO:0000256" key="9">
    <source>
        <dbReference type="SAM" id="Coils"/>
    </source>
</evidence>
<feature type="compositionally biased region" description="Low complexity" evidence="10">
    <location>
        <begin position="946"/>
        <end position="955"/>
    </location>
</feature>
<dbReference type="SUPFAM" id="SSF50044">
    <property type="entry name" value="SH3-domain"/>
    <property type="match status" value="1"/>
</dbReference>
<feature type="compositionally biased region" description="Polar residues" evidence="10">
    <location>
        <begin position="577"/>
        <end position="603"/>
    </location>
</feature>
<evidence type="ECO:0000313" key="12">
    <source>
        <dbReference type="Ensembl" id="ENSEBUP00000023889.1"/>
    </source>
</evidence>
<evidence type="ECO:0000256" key="6">
    <source>
        <dbReference type="ARBA" id="ARBA00023242"/>
    </source>
</evidence>
<dbReference type="InterPro" id="IPR047163">
    <property type="entry name" value="ASPP1/2"/>
</dbReference>
<name>A0A8C4R5F6_EPTBU</name>
<evidence type="ECO:0000256" key="4">
    <source>
        <dbReference type="ARBA" id="ARBA00022737"/>
    </source>
</evidence>
<evidence type="ECO:0000256" key="3">
    <source>
        <dbReference type="ARBA" id="ARBA00022703"/>
    </source>
</evidence>
<dbReference type="SMART" id="SM00248">
    <property type="entry name" value="ANK"/>
    <property type="match status" value="2"/>
</dbReference>
<feature type="region of interest" description="Disordered" evidence="10">
    <location>
        <begin position="577"/>
        <end position="606"/>
    </location>
</feature>
<feature type="compositionally biased region" description="Polar residues" evidence="10">
    <location>
        <begin position="150"/>
        <end position="164"/>
    </location>
</feature>
<feature type="region of interest" description="Disordered" evidence="10">
    <location>
        <begin position="753"/>
        <end position="807"/>
    </location>
</feature>
<feature type="compositionally biased region" description="Low complexity" evidence="10">
    <location>
        <begin position="918"/>
        <end position="931"/>
    </location>
</feature>
<dbReference type="Ensembl" id="ENSEBUT00000024466.1">
    <property type="protein sequence ID" value="ENSEBUP00000023889.1"/>
    <property type="gene ID" value="ENSEBUG00000014674.1"/>
</dbReference>
<dbReference type="PANTHER" id="PTHR24131:SF10">
    <property type="entry name" value="ANKYRIN-REPEAT, SH3-DOMAIN, AND PROLINE-RICH-REGION CONTAINING PROTEIN, ISOFORM B"/>
    <property type="match status" value="1"/>
</dbReference>
<dbReference type="AlphaFoldDB" id="A0A8C4R5F6"/>
<keyword evidence="13" id="KW-1185">Reference proteome</keyword>
<dbReference type="PROSITE" id="PS50088">
    <property type="entry name" value="ANK_REPEAT"/>
    <property type="match status" value="2"/>
</dbReference>
<reference evidence="12" key="2">
    <citation type="submission" date="2025-09" db="UniProtKB">
        <authorList>
            <consortium name="Ensembl"/>
        </authorList>
    </citation>
    <scope>IDENTIFICATION</scope>
</reference>
<feature type="region of interest" description="Disordered" evidence="10">
    <location>
        <begin position="826"/>
        <end position="847"/>
    </location>
</feature>
<proteinExistence type="predicted"/>
<dbReference type="CDD" id="cd16125">
    <property type="entry name" value="RA_ASPP1_2"/>
    <property type="match status" value="1"/>
</dbReference>
<feature type="compositionally biased region" description="Pro residues" evidence="10">
    <location>
        <begin position="655"/>
        <end position="664"/>
    </location>
</feature>
<dbReference type="PANTHER" id="PTHR24131">
    <property type="entry name" value="APOPTOSIS-STIMULATING OF P53 PROTEIN"/>
    <property type="match status" value="1"/>
</dbReference>
<keyword evidence="6" id="KW-0539">Nucleus</keyword>
<dbReference type="GO" id="GO:0002039">
    <property type="term" value="F:p53 binding"/>
    <property type="evidence" value="ECO:0007669"/>
    <property type="project" value="InterPro"/>
</dbReference>
<evidence type="ECO:0000256" key="5">
    <source>
        <dbReference type="ARBA" id="ARBA00023043"/>
    </source>
</evidence>
<feature type="region of interest" description="Disordered" evidence="10">
    <location>
        <begin position="215"/>
        <end position="241"/>
    </location>
</feature>
<dbReference type="SUPFAM" id="SSF54236">
    <property type="entry name" value="Ubiquitin-like"/>
    <property type="match status" value="1"/>
</dbReference>
<keyword evidence="5 7" id="KW-0040">ANK repeat</keyword>
<dbReference type="PROSITE" id="PS50002">
    <property type="entry name" value="SH3"/>
    <property type="match status" value="1"/>
</dbReference>
<evidence type="ECO:0000256" key="2">
    <source>
        <dbReference type="ARBA" id="ARBA00022443"/>
    </source>
</evidence>
<evidence type="ECO:0000256" key="10">
    <source>
        <dbReference type="SAM" id="MobiDB-lite"/>
    </source>
</evidence>
<sequence length="1228" mass="133319">MRGTTKVSVGPRGALRRAMGKLEERIKNGLHLGKHRRGRHRGGTGEGKMILNVHLSEDEQPVTEVPVTPQTTCRDVVEACKEPGEGSCQLVESWQGCERAVADNERMAELLQRWGAQRAEVRFYIRHGDPLIGLSGQGHDVKEVKVLESQRGQTHSSKHNGVSTSDHRQENRAGSPGVELTLTELQEMASRQQQQIEAQQHLLVAKEQRLRFLKQQEARRGQQVSSGGVQNSTTQPTAESEKLRVLRERMESQEAKLRRIRAMRGQAETSRLLNKNLALEIEQAGRLFQEKQRELQAAVARVDQLSRQLDELSATRIPNPTRPGYNTGNPAVVQGNHSLDQLYRELQLRNKLNQEQSAKLQQQRDLLNRRNQEVITMDRRIRELRERLRSKKATAQHKENIPVGLADLGSQRTPGGTTGRVAAVGPIVQTPTASTATRQVRPDVPETTDGPLKPPAILPVSFGSAGLVETQAVTTAVGPSAVAPTADSTTKSYVRGTRPTCLALLPGPEASLASNGSELFAASGKISTAQCTLPGMGDWRQSCLNGSASLRATHTAQGDTCSPTDIRLTTKPLEQLSTTTCSGTHNPEMTAEQPIQNGETTKPSLLPVGKMKANASLQHNSTSNSTGQPLVEPIAMCRPAAPPPPLRAWQGGVTPPIPPPPPPRTSHHIQQRITVPPTPLPTDGHTQPPAIAVRPFSALPDRPGSQARSQSPRKAPSSQTVSSIYSVYTQPAAPPKNFQQAVLNALSLQRTGKANRHAGSSKVPASIPFQDNEASSPNSPSEAADSEVPPPPRPLSPTKLLPVTALPAAAGRCQSEADLEALRRRLANAPRPLKKRSSISEGEEAAPGVIPAALLQKALYQRLNPLAGQETAENSSSRPPPPPPPPPFYRPRWPPSYSNAETGADKSEGTNCVLPNESGSDSSSTMSDDLPLPLPPPPLCNDNSDEQNNNNVGETSTDEEEEEGNEGSESERTDLPPPPPYPIVPDTDRVPTVISSTAPLPPGKRTNLKKTGSERTGQGLRVRFDPLAILLDAALEGDYELVQRALYEVPEPSQPNDEGITALHNAVCAGHMDIVRLLVQHGVNVNAADSDGWTPLHCAASCNNVHLCKILVESGAAVFATTISDSETAADKCEEMESGFQQCSQFLYGVQEKLGLMNKSVVFALWNCDPEQDDELQLHEGEALSILRRGQDEQPEWWWARRAEQEGYVPRNLLGLYPRIKPRPRTLA</sequence>
<dbReference type="GeneTree" id="ENSGT00940000153463"/>
<protein>
    <submittedName>
        <fullName evidence="12">Protein phosphatase 1, regulatory subunit 13Bb</fullName>
    </submittedName>
</protein>
<dbReference type="GO" id="GO:0005634">
    <property type="term" value="C:nucleus"/>
    <property type="evidence" value="ECO:0007669"/>
    <property type="project" value="UniProtKB-SubCell"/>
</dbReference>
<feature type="region of interest" description="Disordered" evidence="10">
    <location>
        <begin position="641"/>
        <end position="720"/>
    </location>
</feature>
<feature type="region of interest" description="Disordered" evidence="10">
    <location>
        <begin position="432"/>
        <end position="454"/>
    </location>
</feature>
<dbReference type="GO" id="GO:0006915">
    <property type="term" value="P:apoptotic process"/>
    <property type="evidence" value="ECO:0007669"/>
    <property type="project" value="UniProtKB-KW"/>
</dbReference>
<comment type="subcellular location">
    <subcellularLocation>
        <location evidence="1">Nucleus</location>
    </subcellularLocation>
</comment>
<feature type="compositionally biased region" description="Low complexity" evidence="10">
    <location>
        <begin position="771"/>
        <end position="787"/>
    </location>
</feature>
<dbReference type="InterPro" id="IPR048945">
    <property type="entry name" value="RASSF8/10_RA"/>
</dbReference>
<dbReference type="Proteomes" id="UP000694388">
    <property type="component" value="Unplaced"/>
</dbReference>
<feature type="compositionally biased region" description="Polar residues" evidence="10">
    <location>
        <begin position="706"/>
        <end position="720"/>
    </location>
</feature>
<dbReference type="InterPro" id="IPR002110">
    <property type="entry name" value="Ankyrin_rpt"/>
</dbReference>
<feature type="compositionally biased region" description="Acidic residues" evidence="10">
    <location>
        <begin position="956"/>
        <end position="968"/>
    </location>
</feature>
<dbReference type="FunFam" id="1.25.40.20:FF:000008">
    <property type="entry name" value="Apoptosis-stimulating of p53 protein 2 isoform 1"/>
    <property type="match status" value="1"/>
</dbReference>
<dbReference type="InterPro" id="IPR036770">
    <property type="entry name" value="Ankyrin_rpt-contain_sf"/>
</dbReference>
<dbReference type="Pfam" id="PF00018">
    <property type="entry name" value="SH3_1"/>
    <property type="match status" value="1"/>
</dbReference>
<evidence type="ECO:0000256" key="8">
    <source>
        <dbReference type="PROSITE-ProRule" id="PRU00192"/>
    </source>
</evidence>
<dbReference type="Pfam" id="PF12796">
    <property type="entry name" value="Ank_2"/>
    <property type="match status" value="1"/>
</dbReference>
<dbReference type="GO" id="GO:0042981">
    <property type="term" value="P:regulation of apoptotic process"/>
    <property type="evidence" value="ECO:0007669"/>
    <property type="project" value="InterPro"/>
</dbReference>
<dbReference type="InterPro" id="IPR036028">
    <property type="entry name" value="SH3-like_dom_sf"/>
</dbReference>
<evidence type="ECO:0000313" key="13">
    <source>
        <dbReference type="Proteomes" id="UP000694388"/>
    </source>
</evidence>
<feature type="region of interest" description="Disordered" evidence="10">
    <location>
        <begin position="864"/>
        <end position="1014"/>
    </location>
</feature>
<feature type="compositionally biased region" description="Polar residues" evidence="10">
    <location>
        <begin position="222"/>
        <end position="238"/>
    </location>
</feature>
<feature type="repeat" description="ANK" evidence="7">
    <location>
        <begin position="1091"/>
        <end position="1123"/>
    </location>
</feature>
<feature type="compositionally biased region" description="Pro residues" evidence="10">
    <location>
        <begin position="878"/>
        <end position="894"/>
    </location>
</feature>
<keyword evidence="3" id="KW-0053">Apoptosis</keyword>
<feature type="coiled-coil region" evidence="9">
    <location>
        <begin position="243"/>
        <end position="315"/>
    </location>
</feature>
<dbReference type="SUPFAM" id="SSF48403">
    <property type="entry name" value="Ankyrin repeat"/>
    <property type="match status" value="1"/>
</dbReference>
<feature type="domain" description="SH3" evidence="11">
    <location>
        <begin position="1157"/>
        <end position="1219"/>
    </location>
</feature>
<dbReference type="PROSITE" id="PS50297">
    <property type="entry name" value="ANK_REP_REGION"/>
    <property type="match status" value="2"/>
</dbReference>
<dbReference type="Gene3D" id="3.10.20.90">
    <property type="entry name" value="Phosphatidylinositol 3-kinase Catalytic Subunit, Chain A, domain 1"/>
    <property type="match status" value="1"/>
</dbReference>
<feature type="region of interest" description="Disordered" evidence="10">
    <location>
        <begin position="148"/>
        <end position="175"/>
    </location>
</feature>
<dbReference type="SMART" id="SM00326">
    <property type="entry name" value="SH3"/>
    <property type="match status" value="1"/>
</dbReference>
<evidence type="ECO:0000256" key="7">
    <source>
        <dbReference type="PROSITE-ProRule" id="PRU00023"/>
    </source>
</evidence>
<keyword evidence="9" id="KW-0175">Coiled coil</keyword>
<keyword evidence="4" id="KW-0677">Repeat</keyword>
<accession>A0A8C4R5F6</accession>
<organism evidence="12 13">
    <name type="scientific">Eptatretus burgeri</name>
    <name type="common">Inshore hagfish</name>
    <dbReference type="NCBI Taxonomy" id="7764"/>
    <lineage>
        <taxon>Eukaryota</taxon>
        <taxon>Metazoa</taxon>
        <taxon>Chordata</taxon>
        <taxon>Craniata</taxon>
        <taxon>Vertebrata</taxon>
        <taxon>Cyclostomata</taxon>
        <taxon>Myxini</taxon>
        <taxon>Myxiniformes</taxon>
        <taxon>Myxinidae</taxon>
        <taxon>Eptatretinae</taxon>
        <taxon>Eptatretus</taxon>
    </lineage>
</organism>